<proteinExistence type="predicted"/>
<sequence length="43" mass="4833">MNCAWNRCMVWLAVEITAITYGLAMDGIRVSFFSHNPAIRCVA</sequence>
<reference evidence="2" key="1">
    <citation type="journal article" date="2019" name="Int. J. Syst. Evol. Microbiol.">
        <title>The Global Catalogue of Microorganisms (GCM) 10K type strain sequencing project: providing services to taxonomists for standard genome sequencing and annotation.</title>
        <authorList>
            <consortium name="The Broad Institute Genomics Platform"/>
            <consortium name="The Broad Institute Genome Sequencing Center for Infectious Disease"/>
            <person name="Wu L."/>
            <person name="Ma J."/>
        </authorList>
    </citation>
    <scope>NUCLEOTIDE SEQUENCE [LARGE SCALE GENOMIC DNA]</scope>
    <source>
        <strain evidence="2">CGMCC 1.12942</strain>
    </source>
</reference>
<dbReference type="Proteomes" id="UP001596500">
    <property type="component" value="Unassembled WGS sequence"/>
</dbReference>
<organism evidence="1 2">
    <name type="scientific">Laceyella putida</name>
    <dbReference type="NCBI Taxonomy" id="110101"/>
    <lineage>
        <taxon>Bacteria</taxon>
        <taxon>Bacillati</taxon>
        <taxon>Bacillota</taxon>
        <taxon>Bacilli</taxon>
        <taxon>Bacillales</taxon>
        <taxon>Thermoactinomycetaceae</taxon>
        <taxon>Laceyella</taxon>
    </lineage>
</organism>
<name>A0ABW2RGY0_9BACL</name>
<evidence type="ECO:0000313" key="1">
    <source>
        <dbReference type="EMBL" id="MFC7440251.1"/>
    </source>
</evidence>
<keyword evidence="2" id="KW-1185">Reference proteome</keyword>
<protein>
    <submittedName>
        <fullName evidence="1">Uncharacterized protein</fullName>
    </submittedName>
</protein>
<dbReference type="RefSeq" id="WP_379863492.1">
    <property type="nucleotide sequence ID" value="NZ_JBHTBW010000007.1"/>
</dbReference>
<evidence type="ECO:0000313" key="2">
    <source>
        <dbReference type="Proteomes" id="UP001596500"/>
    </source>
</evidence>
<comment type="caution">
    <text evidence="1">The sequence shown here is derived from an EMBL/GenBank/DDBJ whole genome shotgun (WGS) entry which is preliminary data.</text>
</comment>
<accession>A0ABW2RGY0</accession>
<gene>
    <name evidence="1" type="ORF">ACFQNG_03610</name>
</gene>
<dbReference type="EMBL" id="JBHTBW010000007">
    <property type="protein sequence ID" value="MFC7440251.1"/>
    <property type="molecule type" value="Genomic_DNA"/>
</dbReference>